<protein>
    <submittedName>
        <fullName evidence="1">Uncharacterized protein</fullName>
    </submittedName>
</protein>
<dbReference type="RefSeq" id="WP_100295652.1">
    <property type="nucleotide sequence ID" value="NZ_PHGZ01000003.1"/>
</dbReference>
<evidence type="ECO:0000313" key="2">
    <source>
        <dbReference type="Proteomes" id="UP000230282"/>
    </source>
</evidence>
<keyword evidence="2" id="KW-1185">Reference proteome</keyword>
<comment type="caution">
    <text evidence="1">The sequence shown here is derived from an EMBL/GenBank/DDBJ whole genome shotgun (WGS) entry which is preliminary data.</text>
</comment>
<name>A0A2M8RYV5_9PAST</name>
<accession>A0A2M8RYV5</accession>
<evidence type="ECO:0000313" key="1">
    <source>
        <dbReference type="EMBL" id="PJG84056.1"/>
    </source>
</evidence>
<organism evidence="1 2">
    <name type="scientific">Caviibacterium pharyngocola</name>
    <dbReference type="NCBI Taxonomy" id="28159"/>
    <lineage>
        <taxon>Bacteria</taxon>
        <taxon>Pseudomonadati</taxon>
        <taxon>Pseudomonadota</taxon>
        <taxon>Gammaproteobacteria</taxon>
        <taxon>Pasteurellales</taxon>
        <taxon>Pasteurellaceae</taxon>
        <taxon>Caviibacterium</taxon>
    </lineage>
</organism>
<sequence length="506" mass="59013">MNNQNDLFDNLQIKDLNPNKNQIKNWYFITNHYNFGYMLAAGFIQNLKMYGIDPHFDLTEIFDGNIVLYPDNLSLEKIENYIEEENQKRNGKRKRKYTTCFLMLNINEINTKAKAFKNGEWIDFSLPAKDFSGVECLLFSKALPISLIKEIKVLNKKQDDKALQDNALDFANIPLNYFETKKIANTTYRQKTETDLEKLQQNLPHFDTEHSEKFKLISLSRIGSLLAVLYQLGNQYDFANKLLDTLDADNPAKFSLYQCFHHNEQKSDPSVHLLNEVLHSLIFNEYTDAKAEILTCLQNLVLQENVQHFKDGLLKTIESQELSFEQRLEKYPNALSASLVIFFAKDNLKGILSEAAKHNLKPETIIYAAIFFAASQPFFELDRNYKPRIFTLKLTEYLSALNISNNFIKLPKTLLSLLSKEWTTAQEKYLLSIVKQYNHSNISLDTIVNLNKLLKDGEIKDGRLHLKNINIEQCIEEKFDRQIFLQELKNIVIDEKLEMEIRKKFE</sequence>
<dbReference type="Proteomes" id="UP000230282">
    <property type="component" value="Unassembled WGS sequence"/>
</dbReference>
<proteinExistence type="predicted"/>
<dbReference type="AlphaFoldDB" id="A0A2M8RYV5"/>
<reference evidence="1 2" key="1">
    <citation type="submission" date="2017-11" db="EMBL/GenBank/DDBJ databases">
        <title>Reclassification of Bisgaard taxon 5 as Caviibacterium pharyngocola gen. nov., sp. nov.</title>
        <authorList>
            <person name="Christensen H."/>
        </authorList>
    </citation>
    <scope>NUCLEOTIDE SEQUENCE [LARGE SCALE GENOMIC DNA]</scope>
    <source>
        <strain evidence="1 2">7_3</strain>
    </source>
</reference>
<gene>
    <name evidence="1" type="ORF">CVP04_00975</name>
</gene>
<dbReference type="EMBL" id="PHGZ01000003">
    <property type="protein sequence ID" value="PJG84056.1"/>
    <property type="molecule type" value="Genomic_DNA"/>
</dbReference>